<reference evidence="2 3" key="1">
    <citation type="submission" date="2020-08" db="EMBL/GenBank/DDBJ databases">
        <title>Genomic Encyclopedia of Type Strains, Phase IV (KMG-IV): sequencing the most valuable type-strain genomes for metagenomic binning, comparative biology and taxonomic classification.</title>
        <authorList>
            <person name="Goeker M."/>
        </authorList>
    </citation>
    <scope>NUCLEOTIDE SEQUENCE [LARGE SCALE GENOMIC DNA]</scope>
    <source>
        <strain evidence="2 3">DSM 12706</strain>
    </source>
</reference>
<evidence type="ECO:0000256" key="1">
    <source>
        <dbReference type="SAM" id="SignalP"/>
    </source>
</evidence>
<name>A0A7W7Z4U9_9BRAD</name>
<gene>
    <name evidence="2" type="ORF">HNR60_002620</name>
</gene>
<keyword evidence="3" id="KW-1185">Reference proteome</keyword>
<evidence type="ECO:0000313" key="3">
    <source>
        <dbReference type="Proteomes" id="UP000542353"/>
    </source>
</evidence>
<proteinExistence type="predicted"/>
<feature type="chain" id="PRO_5031356657" evidence="1">
    <location>
        <begin position="25"/>
        <end position="207"/>
    </location>
</feature>
<evidence type="ECO:0000313" key="2">
    <source>
        <dbReference type="EMBL" id="MBB5047863.1"/>
    </source>
</evidence>
<feature type="signal peptide" evidence="1">
    <location>
        <begin position="1"/>
        <end position="24"/>
    </location>
</feature>
<organism evidence="2 3">
    <name type="scientific">Rhodopseudomonas rhenobacensis</name>
    <dbReference type="NCBI Taxonomy" id="87461"/>
    <lineage>
        <taxon>Bacteria</taxon>
        <taxon>Pseudomonadati</taxon>
        <taxon>Pseudomonadota</taxon>
        <taxon>Alphaproteobacteria</taxon>
        <taxon>Hyphomicrobiales</taxon>
        <taxon>Nitrobacteraceae</taxon>
        <taxon>Rhodopseudomonas</taxon>
    </lineage>
</organism>
<dbReference type="PROSITE" id="PS51257">
    <property type="entry name" value="PROKAR_LIPOPROTEIN"/>
    <property type="match status" value="1"/>
</dbReference>
<keyword evidence="1" id="KW-0732">Signal</keyword>
<protein>
    <submittedName>
        <fullName evidence="2">Uncharacterized protein</fullName>
    </submittedName>
</protein>
<dbReference type="AlphaFoldDB" id="A0A7W7Z4U9"/>
<dbReference type="RefSeq" id="WP_184258111.1">
    <property type="nucleotide sequence ID" value="NZ_JACHIH010000015.1"/>
</dbReference>
<sequence length="207" mass="22586">MRLVISGVAAAAAVLAVSSAPAMACGGGLFTGCSPCAQAYVSPCGQPAYGGSYGYGVGYGYGAGYGLGYDIATSYERLPDPSPQYYYVNQGPTYSGPGMYAPEPYYQEATVSRGYSYGYRHRPQYRSWRGHGNYGYARPSYRYGYGYGRSGYRGGYARPGYAPRYGLPPHRMGMHHNMRYGGQHYGTPRYSTAPRGYGAPRHGMHRY</sequence>
<comment type="caution">
    <text evidence="2">The sequence shown here is derived from an EMBL/GenBank/DDBJ whole genome shotgun (WGS) entry which is preliminary data.</text>
</comment>
<dbReference type="EMBL" id="JACHIH010000015">
    <property type="protein sequence ID" value="MBB5047863.1"/>
    <property type="molecule type" value="Genomic_DNA"/>
</dbReference>
<dbReference type="Proteomes" id="UP000542353">
    <property type="component" value="Unassembled WGS sequence"/>
</dbReference>
<accession>A0A7W7Z4U9</accession>